<sequence>MTDYPMPPPPLPLSPSPPLTPYSISSNPHPLILRLPPPVFHLPLRSSVPCGPLTVDRPSVKPGGAEYTPSPII</sequence>
<dbReference type="EMBL" id="VSRR010106626">
    <property type="protein sequence ID" value="MPC96593.1"/>
    <property type="molecule type" value="Genomic_DNA"/>
</dbReference>
<keyword evidence="3" id="KW-1185">Reference proteome</keyword>
<comment type="caution">
    <text evidence="2">The sequence shown here is derived from an EMBL/GenBank/DDBJ whole genome shotgun (WGS) entry which is preliminary data.</text>
</comment>
<gene>
    <name evidence="2" type="ORF">E2C01_091859</name>
</gene>
<evidence type="ECO:0000256" key="1">
    <source>
        <dbReference type="SAM" id="MobiDB-lite"/>
    </source>
</evidence>
<dbReference type="AlphaFoldDB" id="A0A5B7JQ78"/>
<accession>A0A5B7JQ78</accession>
<proteinExistence type="predicted"/>
<protein>
    <submittedName>
        <fullName evidence="2">Uncharacterized protein</fullName>
    </submittedName>
</protein>
<reference evidence="2 3" key="1">
    <citation type="submission" date="2019-05" db="EMBL/GenBank/DDBJ databases">
        <title>Another draft genome of Portunus trituberculatus and its Hox gene families provides insights of decapod evolution.</title>
        <authorList>
            <person name="Jeong J.-H."/>
            <person name="Song I."/>
            <person name="Kim S."/>
            <person name="Choi T."/>
            <person name="Kim D."/>
            <person name="Ryu S."/>
            <person name="Kim W."/>
        </authorList>
    </citation>
    <scope>NUCLEOTIDE SEQUENCE [LARGE SCALE GENOMIC DNA]</scope>
    <source>
        <tissue evidence="2">Muscle</tissue>
    </source>
</reference>
<organism evidence="2 3">
    <name type="scientific">Portunus trituberculatus</name>
    <name type="common">Swimming crab</name>
    <name type="synonym">Neptunus trituberculatus</name>
    <dbReference type="NCBI Taxonomy" id="210409"/>
    <lineage>
        <taxon>Eukaryota</taxon>
        <taxon>Metazoa</taxon>
        <taxon>Ecdysozoa</taxon>
        <taxon>Arthropoda</taxon>
        <taxon>Crustacea</taxon>
        <taxon>Multicrustacea</taxon>
        <taxon>Malacostraca</taxon>
        <taxon>Eumalacostraca</taxon>
        <taxon>Eucarida</taxon>
        <taxon>Decapoda</taxon>
        <taxon>Pleocyemata</taxon>
        <taxon>Brachyura</taxon>
        <taxon>Eubrachyura</taxon>
        <taxon>Portunoidea</taxon>
        <taxon>Portunidae</taxon>
        <taxon>Portuninae</taxon>
        <taxon>Portunus</taxon>
    </lineage>
</organism>
<feature type="region of interest" description="Disordered" evidence="1">
    <location>
        <begin position="51"/>
        <end position="73"/>
    </location>
</feature>
<evidence type="ECO:0000313" key="3">
    <source>
        <dbReference type="Proteomes" id="UP000324222"/>
    </source>
</evidence>
<evidence type="ECO:0000313" key="2">
    <source>
        <dbReference type="EMBL" id="MPC96593.1"/>
    </source>
</evidence>
<name>A0A5B7JQ78_PORTR</name>
<dbReference type="Proteomes" id="UP000324222">
    <property type="component" value="Unassembled WGS sequence"/>
</dbReference>